<keyword evidence="3 11" id="KW-0444">Lipid biosynthesis</keyword>
<dbReference type="STRING" id="331657.A0A4U0X965"/>
<dbReference type="PANTHER" id="PTHR11351">
    <property type="entry name" value="ACYL-COA DESATURASE"/>
    <property type="match status" value="1"/>
</dbReference>
<evidence type="ECO:0000256" key="5">
    <source>
        <dbReference type="ARBA" id="ARBA00022832"/>
    </source>
</evidence>
<keyword evidence="5" id="KW-0276">Fatty acid metabolism</keyword>
<dbReference type="GO" id="GO:0005506">
    <property type="term" value="F:iron ion binding"/>
    <property type="evidence" value="ECO:0007669"/>
    <property type="project" value="TreeGrafter"/>
</dbReference>
<keyword evidence="6 13" id="KW-1133">Transmembrane helix</keyword>
<dbReference type="GO" id="GO:0006636">
    <property type="term" value="P:unsaturated fatty acid biosynthetic process"/>
    <property type="evidence" value="ECO:0007669"/>
    <property type="project" value="TreeGrafter"/>
</dbReference>
<evidence type="ECO:0000256" key="12">
    <source>
        <dbReference type="SAM" id="MobiDB-lite"/>
    </source>
</evidence>
<keyword evidence="15" id="KW-1185">Reference proteome</keyword>
<keyword evidence="10 11" id="KW-0275">Fatty acid biosynthesis</keyword>
<dbReference type="OrthoDB" id="10260134at2759"/>
<evidence type="ECO:0000256" key="11">
    <source>
        <dbReference type="RuleBase" id="RU000581"/>
    </source>
</evidence>
<accession>A0A4U0X965</accession>
<comment type="subcellular location">
    <subcellularLocation>
        <location evidence="1">Membrane</location>
        <topology evidence="1">Multi-pass membrane protein</topology>
    </subcellularLocation>
</comment>
<evidence type="ECO:0000256" key="6">
    <source>
        <dbReference type="ARBA" id="ARBA00022989"/>
    </source>
</evidence>
<evidence type="ECO:0008006" key="16">
    <source>
        <dbReference type="Google" id="ProtNLM"/>
    </source>
</evidence>
<gene>
    <name evidence="14" type="ORF">B0A49_07395</name>
</gene>
<evidence type="ECO:0000256" key="13">
    <source>
        <dbReference type="SAM" id="Phobius"/>
    </source>
</evidence>
<evidence type="ECO:0000256" key="7">
    <source>
        <dbReference type="ARBA" id="ARBA00023002"/>
    </source>
</evidence>
<evidence type="ECO:0000256" key="2">
    <source>
        <dbReference type="ARBA" id="ARBA00009295"/>
    </source>
</evidence>
<feature type="non-terminal residue" evidence="14">
    <location>
        <position position="139"/>
    </location>
</feature>
<comment type="caution">
    <text evidence="14">The sequence shown here is derived from an EMBL/GenBank/DDBJ whole genome shotgun (WGS) entry which is preliminary data.</text>
</comment>
<dbReference type="PANTHER" id="PTHR11351:SF31">
    <property type="entry name" value="DESATURASE 1, ISOFORM A-RELATED"/>
    <property type="match status" value="1"/>
</dbReference>
<dbReference type="GO" id="GO:0004768">
    <property type="term" value="F:stearoyl-CoA 9-desaturase activity"/>
    <property type="evidence" value="ECO:0007669"/>
    <property type="project" value="TreeGrafter"/>
</dbReference>
<proteinExistence type="inferred from homology"/>
<dbReference type="AlphaFoldDB" id="A0A4U0X965"/>
<comment type="domain">
    <text evidence="11">The histidine box domains are involved in binding the catalytic metal ions.</text>
</comment>
<feature type="compositionally biased region" description="Basic and acidic residues" evidence="12">
    <location>
        <begin position="32"/>
        <end position="46"/>
    </location>
</feature>
<feature type="region of interest" description="Disordered" evidence="12">
    <location>
        <begin position="1"/>
        <end position="47"/>
    </location>
</feature>
<keyword evidence="4 11" id="KW-0812">Transmembrane</keyword>
<dbReference type="InterPro" id="IPR015876">
    <property type="entry name" value="Acyl-CoA_DS"/>
</dbReference>
<comment type="similarity">
    <text evidence="2 11">Belongs to the fatty acid desaturase type 1 family.</text>
</comment>
<evidence type="ECO:0000256" key="9">
    <source>
        <dbReference type="ARBA" id="ARBA00023136"/>
    </source>
</evidence>
<keyword evidence="9 13" id="KW-0472">Membrane</keyword>
<reference evidence="14 15" key="1">
    <citation type="submission" date="2017-03" db="EMBL/GenBank/DDBJ databases">
        <title>Genomes of endolithic fungi from Antarctica.</title>
        <authorList>
            <person name="Coleine C."/>
            <person name="Masonjones S."/>
            <person name="Stajich J.E."/>
        </authorList>
    </citation>
    <scope>NUCLEOTIDE SEQUENCE [LARGE SCALE GENOMIC DNA]</scope>
    <source>
        <strain evidence="14 15">CCFEE 5187</strain>
    </source>
</reference>
<evidence type="ECO:0000313" key="14">
    <source>
        <dbReference type="EMBL" id="TKA72561.1"/>
    </source>
</evidence>
<organism evidence="14 15">
    <name type="scientific">Cryomyces minteri</name>
    <dbReference type="NCBI Taxonomy" id="331657"/>
    <lineage>
        <taxon>Eukaryota</taxon>
        <taxon>Fungi</taxon>
        <taxon>Dikarya</taxon>
        <taxon>Ascomycota</taxon>
        <taxon>Pezizomycotina</taxon>
        <taxon>Dothideomycetes</taxon>
        <taxon>Dothideomycetes incertae sedis</taxon>
        <taxon>Cryomyces</taxon>
    </lineage>
</organism>
<feature type="transmembrane region" description="Helical" evidence="13">
    <location>
        <begin position="61"/>
        <end position="82"/>
    </location>
</feature>
<keyword evidence="8" id="KW-0443">Lipid metabolism</keyword>
<name>A0A4U0X965_9PEZI</name>
<dbReference type="Proteomes" id="UP000308768">
    <property type="component" value="Unassembled WGS sequence"/>
</dbReference>
<sequence>MPSHQPTAGMSAVDPAFISEDRKPSPVAKSSEPNRNKSYDPKKPHITETPMTRYNFYKHVNWLNVFLIVGIPMIGLVTAWWTPLYWQTVLWSVAYYFATGLGITAGYHRLWAHTSYSATLPLKMFLAFVGGGAVEGSIR</sequence>
<dbReference type="GO" id="GO:0005789">
    <property type="term" value="C:endoplasmic reticulum membrane"/>
    <property type="evidence" value="ECO:0007669"/>
    <property type="project" value="TreeGrafter"/>
</dbReference>
<evidence type="ECO:0000256" key="1">
    <source>
        <dbReference type="ARBA" id="ARBA00004141"/>
    </source>
</evidence>
<evidence type="ECO:0000313" key="15">
    <source>
        <dbReference type="Proteomes" id="UP000308768"/>
    </source>
</evidence>
<dbReference type="EMBL" id="NAJN01000491">
    <property type="protein sequence ID" value="TKA72561.1"/>
    <property type="molecule type" value="Genomic_DNA"/>
</dbReference>
<evidence type="ECO:0000256" key="8">
    <source>
        <dbReference type="ARBA" id="ARBA00023098"/>
    </source>
</evidence>
<evidence type="ECO:0000256" key="10">
    <source>
        <dbReference type="ARBA" id="ARBA00023160"/>
    </source>
</evidence>
<feature type="transmembrane region" description="Helical" evidence="13">
    <location>
        <begin position="88"/>
        <end position="107"/>
    </location>
</feature>
<protein>
    <recommendedName>
        <fullName evidence="16">Acyl-CoA desaturase</fullName>
    </recommendedName>
</protein>
<evidence type="ECO:0000256" key="3">
    <source>
        <dbReference type="ARBA" id="ARBA00022516"/>
    </source>
</evidence>
<comment type="cofactor">
    <cofactor evidence="11">
        <name>Fe(2+)</name>
        <dbReference type="ChEBI" id="CHEBI:29033"/>
    </cofactor>
</comment>
<dbReference type="PRINTS" id="PR00075">
    <property type="entry name" value="FACDDSATRASE"/>
</dbReference>
<keyword evidence="7 11" id="KW-0560">Oxidoreductase</keyword>
<evidence type="ECO:0000256" key="4">
    <source>
        <dbReference type="ARBA" id="ARBA00022692"/>
    </source>
</evidence>